<accession>A0A6A6LXF0</accession>
<keyword evidence="8" id="KW-1185">Reference proteome</keyword>
<keyword evidence="4 6" id="KW-1133">Transmembrane helix</keyword>
<reference evidence="7 8" key="1">
    <citation type="journal article" date="2020" name="Mol. Plant">
        <title>The Chromosome-Based Rubber Tree Genome Provides New Insights into Spurge Genome Evolution and Rubber Biosynthesis.</title>
        <authorList>
            <person name="Liu J."/>
            <person name="Shi C."/>
            <person name="Shi C.C."/>
            <person name="Li W."/>
            <person name="Zhang Q.J."/>
            <person name="Zhang Y."/>
            <person name="Li K."/>
            <person name="Lu H.F."/>
            <person name="Shi C."/>
            <person name="Zhu S.T."/>
            <person name="Xiao Z.Y."/>
            <person name="Nan H."/>
            <person name="Yue Y."/>
            <person name="Zhu X.G."/>
            <person name="Wu Y."/>
            <person name="Hong X.N."/>
            <person name="Fan G.Y."/>
            <person name="Tong Y."/>
            <person name="Zhang D."/>
            <person name="Mao C.L."/>
            <person name="Liu Y.L."/>
            <person name="Hao S.J."/>
            <person name="Liu W.Q."/>
            <person name="Lv M.Q."/>
            <person name="Zhang H.B."/>
            <person name="Liu Y."/>
            <person name="Hu-Tang G.R."/>
            <person name="Wang J.P."/>
            <person name="Wang J.H."/>
            <person name="Sun Y.H."/>
            <person name="Ni S.B."/>
            <person name="Chen W.B."/>
            <person name="Zhang X.C."/>
            <person name="Jiao Y.N."/>
            <person name="Eichler E.E."/>
            <person name="Li G.H."/>
            <person name="Liu X."/>
            <person name="Gao L.Z."/>
        </authorList>
    </citation>
    <scope>NUCLEOTIDE SEQUENCE [LARGE SCALE GENOMIC DNA]</scope>
    <source>
        <strain evidence="8">cv. GT1</strain>
        <tissue evidence="7">Leaf</tissue>
    </source>
</reference>
<feature type="transmembrane region" description="Helical" evidence="6">
    <location>
        <begin position="283"/>
        <end position="306"/>
    </location>
</feature>
<evidence type="ECO:0000256" key="1">
    <source>
        <dbReference type="ARBA" id="ARBA00004141"/>
    </source>
</evidence>
<dbReference type="InterPro" id="IPR051951">
    <property type="entry name" value="UNC-93_regulatory"/>
</dbReference>
<comment type="caution">
    <text evidence="7">The sequence shown here is derived from an EMBL/GenBank/DDBJ whole genome shotgun (WGS) entry which is preliminary data.</text>
</comment>
<sequence>MTSMAIEDRGTGVGYNFAGILYLSFTFFSLVSSLVVRFLGSKNAMVLGTTGYWLFIAANLMPTWYTMVPASLYLGFAASIIWVGQGTYLTSTARSHAADYRLLEGTVIGDFNGEFWGMFASHQFVGNLISLAILRWNGRKNEWHNIIVHCVSLHCDLRNHTNVLLKAAFTKDIVTPAIGVSGVGGAMAVYGAFDAIVMFTHCWSTYIFPSITWIVSAGAFLHAVVFLWILLKYSLASGILGVMYPLLMAAMLGIGDGVLNTQLSALLGILFKHDMEGAFAQLKVWQSASIAVVFFVNSYISMHALVSGSPVKPNSLVYSSKRAQLRTKYPSTKVVEIRMSLTFFASLRHRVSMRFPLLLYAATWTALLTTIVAVASFSPEIAFVSAISTSSSFSRKCEVEGTVRVPVDLPGEIVCLPAQLFVKSKIDLIVPPIFAAVAVAGSAWVVRAIGFLG</sequence>
<dbReference type="PANTHER" id="PTHR19444">
    <property type="entry name" value="UNC-93 RELATED"/>
    <property type="match status" value="1"/>
</dbReference>
<evidence type="ECO:0000313" key="8">
    <source>
        <dbReference type="Proteomes" id="UP000467840"/>
    </source>
</evidence>
<dbReference type="GO" id="GO:0016020">
    <property type="term" value="C:membrane"/>
    <property type="evidence" value="ECO:0007669"/>
    <property type="project" value="UniProtKB-SubCell"/>
</dbReference>
<dbReference type="Pfam" id="PF05978">
    <property type="entry name" value="UNC-93"/>
    <property type="match status" value="2"/>
</dbReference>
<feature type="transmembrane region" description="Helical" evidence="6">
    <location>
        <begin position="173"/>
        <end position="193"/>
    </location>
</feature>
<keyword evidence="3 6" id="KW-0812">Transmembrane</keyword>
<evidence type="ECO:0008006" key="9">
    <source>
        <dbReference type="Google" id="ProtNLM"/>
    </source>
</evidence>
<dbReference type="InterPro" id="IPR010291">
    <property type="entry name" value="Ion_channel_UNC-93"/>
</dbReference>
<gene>
    <name evidence="7" type="ORF">GH714_013225</name>
</gene>
<evidence type="ECO:0000256" key="4">
    <source>
        <dbReference type="ARBA" id="ARBA00022989"/>
    </source>
</evidence>
<keyword evidence="5 6" id="KW-0472">Membrane</keyword>
<feature type="transmembrane region" description="Helical" evidence="6">
    <location>
        <begin position="71"/>
        <end position="91"/>
    </location>
</feature>
<feature type="transmembrane region" description="Helical" evidence="6">
    <location>
        <begin position="357"/>
        <end position="377"/>
    </location>
</feature>
<comment type="similarity">
    <text evidence="2">Belongs to the unc-93 family.</text>
</comment>
<evidence type="ECO:0000256" key="5">
    <source>
        <dbReference type="ARBA" id="ARBA00023136"/>
    </source>
</evidence>
<evidence type="ECO:0000313" key="7">
    <source>
        <dbReference type="EMBL" id="KAF2306142.1"/>
    </source>
</evidence>
<protein>
    <recommendedName>
        <fullName evidence="9">UNC93-like protein</fullName>
    </recommendedName>
</protein>
<proteinExistence type="inferred from homology"/>
<name>A0A6A6LXF0_HEVBR</name>
<dbReference type="EMBL" id="JAAGAX010000008">
    <property type="protein sequence ID" value="KAF2306142.1"/>
    <property type="molecule type" value="Genomic_DNA"/>
</dbReference>
<evidence type="ECO:0000256" key="2">
    <source>
        <dbReference type="ARBA" id="ARBA00009172"/>
    </source>
</evidence>
<feature type="transmembrane region" description="Helical" evidence="6">
    <location>
        <begin position="20"/>
        <end position="39"/>
    </location>
</feature>
<dbReference type="AlphaFoldDB" id="A0A6A6LXF0"/>
<feature type="transmembrane region" description="Helical" evidence="6">
    <location>
        <begin position="205"/>
        <end position="231"/>
    </location>
</feature>
<evidence type="ECO:0000256" key="3">
    <source>
        <dbReference type="ARBA" id="ARBA00022692"/>
    </source>
</evidence>
<dbReference type="Proteomes" id="UP000467840">
    <property type="component" value="Chromosome 9"/>
</dbReference>
<evidence type="ECO:0000256" key="6">
    <source>
        <dbReference type="SAM" id="Phobius"/>
    </source>
</evidence>
<feature type="transmembrane region" description="Helical" evidence="6">
    <location>
        <begin position="429"/>
        <end position="452"/>
    </location>
</feature>
<organism evidence="7 8">
    <name type="scientific">Hevea brasiliensis</name>
    <name type="common">Para rubber tree</name>
    <name type="synonym">Siphonia brasiliensis</name>
    <dbReference type="NCBI Taxonomy" id="3981"/>
    <lineage>
        <taxon>Eukaryota</taxon>
        <taxon>Viridiplantae</taxon>
        <taxon>Streptophyta</taxon>
        <taxon>Embryophyta</taxon>
        <taxon>Tracheophyta</taxon>
        <taxon>Spermatophyta</taxon>
        <taxon>Magnoliopsida</taxon>
        <taxon>eudicotyledons</taxon>
        <taxon>Gunneridae</taxon>
        <taxon>Pentapetalae</taxon>
        <taxon>rosids</taxon>
        <taxon>fabids</taxon>
        <taxon>Malpighiales</taxon>
        <taxon>Euphorbiaceae</taxon>
        <taxon>Crotonoideae</taxon>
        <taxon>Micrandreae</taxon>
        <taxon>Hevea</taxon>
    </lineage>
</organism>
<feature type="transmembrane region" description="Helical" evidence="6">
    <location>
        <begin position="243"/>
        <end position="271"/>
    </location>
</feature>
<comment type="subcellular location">
    <subcellularLocation>
        <location evidence="1">Membrane</location>
        <topology evidence="1">Multi-pass membrane protein</topology>
    </subcellularLocation>
</comment>
<dbReference type="PANTHER" id="PTHR19444:SF13">
    <property type="entry name" value="PROTEIN UNC-93 HOMOLOG A"/>
    <property type="match status" value="1"/>
</dbReference>